<comment type="subcellular location">
    <subcellularLocation>
        <location evidence="1">Membrane</location>
        <topology evidence="1">Multi-pass membrane protein</topology>
    </subcellularLocation>
</comment>
<dbReference type="Proteomes" id="UP000289437">
    <property type="component" value="Unassembled WGS sequence"/>
</dbReference>
<evidence type="ECO:0000256" key="5">
    <source>
        <dbReference type="SAM" id="Phobius"/>
    </source>
</evidence>
<evidence type="ECO:0000256" key="2">
    <source>
        <dbReference type="ARBA" id="ARBA00022692"/>
    </source>
</evidence>
<evidence type="ECO:0000256" key="3">
    <source>
        <dbReference type="ARBA" id="ARBA00022989"/>
    </source>
</evidence>
<dbReference type="RefSeq" id="WP_128914862.1">
    <property type="nucleotide sequence ID" value="NZ_RDSM01000003.1"/>
</dbReference>
<feature type="transmembrane region" description="Helical" evidence="5">
    <location>
        <begin position="282"/>
        <end position="301"/>
    </location>
</feature>
<gene>
    <name evidence="7" type="ORF">GRAN_4311</name>
</gene>
<protein>
    <recommendedName>
        <fullName evidence="6">Integral membrane bound transporter domain-containing protein</fullName>
    </recommendedName>
</protein>
<name>A0A4Q0SWN9_9BACT</name>
<accession>A0A4Q0SWN9</accession>
<dbReference type="Pfam" id="PF13515">
    <property type="entry name" value="FUSC_2"/>
    <property type="match status" value="1"/>
</dbReference>
<feature type="transmembrane region" description="Helical" evidence="5">
    <location>
        <begin position="307"/>
        <end position="325"/>
    </location>
</feature>
<feature type="transmembrane region" description="Helical" evidence="5">
    <location>
        <begin position="231"/>
        <end position="249"/>
    </location>
</feature>
<proteinExistence type="predicted"/>
<dbReference type="AlphaFoldDB" id="A0A4Q0SWN9"/>
<evidence type="ECO:0000256" key="4">
    <source>
        <dbReference type="ARBA" id="ARBA00023136"/>
    </source>
</evidence>
<dbReference type="GO" id="GO:0016020">
    <property type="term" value="C:membrane"/>
    <property type="evidence" value="ECO:0007669"/>
    <property type="project" value="UniProtKB-SubCell"/>
</dbReference>
<evidence type="ECO:0000313" key="7">
    <source>
        <dbReference type="EMBL" id="RXH55207.1"/>
    </source>
</evidence>
<feature type="transmembrane region" description="Helical" evidence="5">
    <location>
        <begin position="75"/>
        <end position="95"/>
    </location>
</feature>
<feature type="transmembrane region" description="Helical" evidence="5">
    <location>
        <begin position="152"/>
        <end position="172"/>
    </location>
</feature>
<reference evidence="7 8" key="1">
    <citation type="submission" date="2018-11" db="EMBL/GenBank/DDBJ databases">
        <authorList>
            <person name="Mardanov A.V."/>
            <person name="Ravin N.V."/>
            <person name="Dedysh S.N."/>
        </authorList>
    </citation>
    <scope>NUCLEOTIDE SEQUENCE [LARGE SCALE GENOMIC DNA]</scope>
    <source>
        <strain evidence="7 8">AF10</strain>
    </source>
</reference>
<organism evidence="7 8">
    <name type="scientific">Granulicella sibirica</name>
    <dbReference type="NCBI Taxonomy" id="2479048"/>
    <lineage>
        <taxon>Bacteria</taxon>
        <taxon>Pseudomonadati</taxon>
        <taxon>Acidobacteriota</taxon>
        <taxon>Terriglobia</taxon>
        <taxon>Terriglobales</taxon>
        <taxon>Acidobacteriaceae</taxon>
        <taxon>Granulicella</taxon>
    </lineage>
</organism>
<dbReference type="OrthoDB" id="128040at2"/>
<dbReference type="InterPro" id="IPR049453">
    <property type="entry name" value="Memb_transporter_dom"/>
</dbReference>
<reference evidence="8" key="2">
    <citation type="submission" date="2019-02" db="EMBL/GenBank/DDBJ databases">
        <title>Granulicella sibirica sp. nov., a psychrotolerant acidobacterium isolated from an organic soil layer in forested tundra, West Siberia.</title>
        <authorList>
            <person name="Oshkin I.Y."/>
            <person name="Kulichevskaya I.S."/>
            <person name="Rijpstra W.I.C."/>
            <person name="Sinninghe Damste J.S."/>
            <person name="Rakitin A.L."/>
            <person name="Ravin N.V."/>
            <person name="Dedysh S.N."/>
        </authorList>
    </citation>
    <scope>NUCLEOTIDE SEQUENCE [LARGE SCALE GENOMIC DNA]</scope>
    <source>
        <strain evidence="8">AF10</strain>
    </source>
</reference>
<comment type="caution">
    <text evidence="7">The sequence shown here is derived from an EMBL/GenBank/DDBJ whole genome shotgun (WGS) entry which is preliminary data.</text>
</comment>
<dbReference type="EMBL" id="RDSM01000003">
    <property type="protein sequence ID" value="RXH55207.1"/>
    <property type="molecule type" value="Genomic_DNA"/>
</dbReference>
<evidence type="ECO:0000256" key="1">
    <source>
        <dbReference type="ARBA" id="ARBA00004141"/>
    </source>
</evidence>
<feature type="transmembrane region" description="Helical" evidence="5">
    <location>
        <begin position="115"/>
        <end position="140"/>
    </location>
</feature>
<feature type="domain" description="Integral membrane bound transporter" evidence="6">
    <location>
        <begin position="252"/>
        <end position="371"/>
    </location>
</feature>
<keyword evidence="4 5" id="KW-0472">Membrane</keyword>
<evidence type="ECO:0000313" key="8">
    <source>
        <dbReference type="Proteomes" id="UP000289437"/>
    </source>
</evidence>
<keyword evidence="3 5" id="KW-1133">Transmembrane helix</keyword>
<keyword evidence="2 5" id="KW-0812">Transmembrane</keyword>
<keyword evidence="8" id="KW-1185">Reference proteome</keyword>
<sequence length="387" mass="41648">MATTSPPPPHAYFADLYTFDWSKLSLREPLISVASVAFFLIGGVLIGHPSAGLIAGGGAMTVGFGVNQRIGDSRLWPMIGATLVMCVSTFVGMIAGHNGYALLFTATLWGLNYGLLTSLAPGISWVGQQAAVTLFVCSAFPANPHDALLRSLLTLLGGAVQILVTSVFLHLLPELQTDLLGLPKATQESIAYLYRAAPHPQPPPDPMQFPTFRGIRARYHLWHHRLPHLRGIPTFTYAVRLALTVLAAAETYRRLGMQSGYWVPMTALLVQKPAFAETFNRALMRIAGTLAGAGLATFALAHMHPQPLYLAIGATFFATVGFCTVNVNYGIFSVFLTTYIVFLLSLNQLPGPVIAHRRAACTIAGGLIALAFHVDSLRRQKSALPTG</sequence>
<evidence type="ECO:0000259" key="6">
    <source>
        <dbReference type="Pfam" id="PF13515"/>
    </source>
</evidence>